<dbReference type="InterPro" id="IPR011971">
    <property type="entry name" value="CHP02284"/>
</dbReference>
<dbReference type="PIRSF" id="PIRSF029477">
    <property type="entry name" value="UCP029477"/>
    <property type="match status" value="1"/>
</dbReference>
<dbReference type="Gene3D" id="1.20.1260.10">
    <property type="match status" value="1"/>
</dbReference>
<evidence type="ECO:0000313" key="2">
    <source>
        <dbReference type="EMBL" id="MDR7150657.1"/>
    </source>
</evidence>
<dbReference type="InterPro" id="IPR016920">
    <property type="entry name" value="UCP029477"/>
</dbReference>
<feature type="domain" description="DUF2383" evidence="1">
    <location>
        <begin position="5"/>
        <end position="115"/>
    </location>
</feature>
<protein>
    <submittedName>
        <fullName evidence="2">Uncharacterized protein (TIGR02284 family)</fullName>
    </submittedName>
</protein>
<comment type="caution">
    <text evidence="2">The sequence shown here is derived from an EMBL/GenBank/DDBJ whole genome shotgun (WGS) entry which is preliminary data.</text>
</comment>
<dbReference type="EMBL" id="JAVDWU010000005">
    <property type="protein sequence ID" value="MDR7150657.1"/>
    <property type="molecule type" value="Genomic_DNA"/>
</dbReference>
<dbReference type="InterPro" id="IPR009078">
    <property type="entry name" value="Ferritin-like_SF"/>
</dbReference>
<sequence>MDKKDVVDTLNTLIETSKDGEYGFRLSAEHAKSPQIKQIFQARAADCAQAAAELQTLVIRYGGKAETDGSTTGSLHRGWVSLKGTLAGFSDQAMLEETERGEDAALKRYRAALQKDDLPAEVRSVVEIQFEGAQRNHNQIRALRDQAREMSN</sequence>
<accession>A0ABU1WMZ9</accession>
<dbReference type="InterPro" id="IPR019052">
    <property type="entry name" value="DUF2383"/>
</dbReference>
<dbReference type="NCBIfam" id="TIGR02284">
    <property type="entry name" value="PA2169 family four-helix-bundle protein"/>
    <property type="match status" value="1"/>
</dbReference>
<organism evidence="2 3">
    <name type="scientific">Hydrogenophaga palleronii</name>
    <dbReference type="NCBI Taxonomy" id="65655"/>
    <lineage>
        <taxon>Bacteria</taxon>
        <taxon>Pseudomonadati</taxon>
        <taxon>Pseudomonadota</taxon>
        <taxon>Betaproteobacteria</taxon>
        <taxon>Burkholderiales</taxon>
        <taxon>Comamonadaceae</taxon>
        <taxon>Hydrogenophaga</taxon>
    </lineage>
</organism>
<proteinExistence type="predicted"/>
<dbReference type="SUPFAM" id="SSF47240">
    <property type="entry name" value="Ferritin-like"/>
    <property type="match status" value="1"/>
</dbReference>
<keyword evidence="3" id="KW-1185">Reference proteome</keyword>
<name>A0ABU1WMZ9_9BURK</name>
<dbReference type="InterPro" id="IPR012347">
    <property type="entry name" value="Ferritin-like"/>
</dbReference>
<dbReference type="Proteomes" id="UP001265700">
    <property type="component" value="Unassembled WGS sequence"/>
</dbReference>
<evidence type="ECO:0000313" key="3">
    <source>
        <dbReference type="Proteomes" id="UP001265700"/>
    </source>
</evidence>
<reference evidence="2 3" key="1">
    <citation type="submission" date="2023-07" db="EMBL/GenBank/DDBJ databases">
        <title>Sorghum-associated microbial communities from plants grown in Nebraska, USA.</title>
        <authorList>
            <person name="Schachtman D."/>
        </authorList>
    </citation>
    <scope>NUCLEOTIDE SEQUENCE [LARGE SCALE GENOMIC DNA]</scope>
    <source>
        <strain evidence="2 3">4249</strain>
    </source>
</reference>
<gene>
    <name evidence="2" type="ORF">J2W49_002620</name>
</gene>
<dbReference type="Pfam" id="PF09537">
    <property type="entry name" value="DUF2383"/>
    <property type="match status" value="1"/>
</dbReference>
<evidence type="ECO:0000259" key="1">
    <source>
        <dbReference type="Pfam" id="PF09537"/>
    </source>
</evidence>
<dbReference type="RefSeq" id="WP_310316531.1">
    <property type="nucleotide sequence ID" value="NZ_JAVDWU010000005.1"/>
</dbReference>